<proteinExistence type="inferred from homology"/>
<dbReference type="SMART" id="SM01349">
    <property type="entry name" value="TOG"/>
    <property type="match status" value="1"/>
</dbReference>
<name>A0A1B2JAY4_PICPA</name>
<dbReference type="Proteomes" id="UP000094565">
    <property type="component" value="Chromosome 2"/>
</dbReference>
<evidence type="ECO:0000259" key="5">
    <source>
        <dbReference type="SMART" id="SM01349"/>
    </source>
</evidence>
<protein>
    <recommendedName>
        <fullName evidence="3">eIF-2-alpha kinase activator GCN1</fullName>
    </recommendedName>
</protein>
<keyword evidence="7" id="KW-1185">Reference proteome</keyword>
<dbReference type="GO" id="GO:1904688">
    <property type="term" value="P:regulation of cytoplasmic translational initiation"/>
    <property type="evidence" value="ECO:0007669"/>
    <property type="project" value="UniProtKB-ARBA"/>
</dbReference>
<dbReference type="GO" id="GO:0005829">
    <property type="term" value="C:cytosol"/>
    <property type="evidence" value="ECO:0007669"/>
    <property type="project" value="TreeGrafter"/>
</dbReference>
<dbReference type="Pfam" id="PF24987">
    <property type="entry name" value="HEAT_EF3_N"/>
    <property type="match status" value="1"/>
</dbReference>
<comment type="similarity">
    <text evidence="1">Belongs to the GCN1 family.</text>
</comment>
<organism evidence="6 7">
    <name type="scientific">Komagataella pastoris</name>
    <name type="common">Yeast</name>
    <name type="synonym">Pichia pastoris</name>
    <dbReference type="NCBI Taxonomy" id="4922"/>
    <lineage>
        <taxon>Eukaryota</taxon>
        <taxon>Fungi</taxon>
        <taxon>Dikarya</taxon>
        <taxon>Ascomycota</taxon>
        <taxon>Saccharomycotina</taxon>
        <taxon>Pichiomycetes</taxon>
        <taxon>Pichiales</taxon>
        <taxon>Pichiaceae</taxon>
        <taxon>Komagataella</taxon>
    </lineage>
</organism>
<dbReference type="InterPro" id="IPR016024">
    <property type="entry name" value="ARM-type_fold"/>
</dbReference>
<dbReference type="Gene3D" id="1.25.10.10">
    <property type="entry name" value="Leucine-rich Repeat Variant"/>
    <property type="match status" value="5"/>
</dbReference>
<dbReference type="Pfam" id="PF24984">
    <property type="entry name" value="HEAT_EF3_GNC1"/>
    <property type="match status" value="1"/>
</dbReference>
<feature type="repeat" description="HEAT" evidence="4">
    <location>
        <begin position="2022"/>
        <end position="2059"/>
    </location>
</feature>
<dbReference type="InterPro" id="IPR056810">
    <property type="entry name" value="GNC1-like_N"/>
</dbReference>
<evidence type="ECO:0000256" key="1">
    <source>
        <dbReference type="ARBA" id="ARBA00007366"/>
    </source>
</evidence>
<feature type="repeat" description="HEAT" evidence="4">
    <location>
        <begin position="1717"/>
        <end position="1755"/>
    </location>
</feature>
<evidence type="ECO:0000256" key="4">
    <source>
        <dbReference type="PROSITE-ProRule" id="PRU00103"/>
    </source>
</evidence>
<gene>
    <name evidence="6" type="primary">GCN1</name>
    <name evidence="6" type="ORF">ATY40_BA7502963</name>
</gene>
<dbReference type="OrthoDB" id="5148094at2759"/>
<evidence type="ECO:0000313" key="6">
    <source>
        <dbReference type="EMBL" id="ANZ75180.1"/>
    </source>
</evidence>
<dbReference type="InterPro" id="IPR056809">
    <property type="entry name" value="HEAT_GCN1_fung"/>
</dbReference>
<dbReference type="Pfam" id="PF24916">
    <property type="entry name" value="HEAT_GCN1_fung"/>
    <property type="match status" value="1"/>
</dbReference>
<dbReference type="GO" id="GO:0030295">
    <property type="term" value="F:protein kinase activator activity"/>
    <property type="evidence" value="ECO:0007669"/>
    <property type="project" value="UniProtKB-ARBA"/>
</dbReference>
<reference evidence="6 7" key="1">
    <citation type="submission" date="2016-02" db="EMBL/GenBank/DDBJ databases">
        <title>Comparative genomic and transcriptomic foundation for Pichia pastoris.</title>
        <authorList>
            <person name="Love K.R."/>
            <person name="Shah K.A."/>
            <person name="Whittaker C.A."/>
            <person name="Wu J."/>
            <person name="Bartlett M.C."/>
            <person name="Ma D."/>
            <person name="Leeson R.L."/>
            <person name="Priest M."/>
            <person name="Young S.K."/>
            <person name="Love J.C."/>
        </authorList>
    </citation>
    <scope>NUCLEOTIDE SEQUENCE [LARGE SCALE GENOMIC DNA]</scope>
    <source>
        <strain evidence="6 7">ATCC 28485</strain>
    </source>
</reference>
<sequence length="2743" mass="302426">MTELVSSLSWDQLSGSLDENLSASSTRVRISTLKRLNQLLPNDVSKEDIPTIFSKLLNSYCYYQDSRSRNAVVDNLRSIINTDHDYYLPIFTQFIFNVVQNEKISIALTDLLTLMDWSNTLLVFVSQFPDVFAKYHVVILRCIANSFLMISRDTEESLVLPLNKSSRHKRRVLDSSVAQLRTSFVQSFSASPVDSYQYLNSLISVLISDKTFSPTSVLLCIGIITESATQLLPTHPAVYETLKNSKPEIIKYLTSQVFTSKTPISPSTSIFFKSFLHEFVGVEDLTNDILPSFEKAILKSSENTLGHIAPLLFSNVQDSVNLITYLSKNKLLSQLITNVKSSKEIVRVGSQSTFQILLSKHSDFEDSTPDLLVVVNELFKGLKSVSSADLKETFASLICSVPDGSESVTTTILENLSSVIFKDQNEISLTALLLAFFKHLFAALSRGLDVKTYTDVEKGFSEKKLNLRRCWFTALGSTMINTNKNTVSSQLVAFIEEILSLLVDTMKETVDTALPSIAAKAIESAYVVIALPSIVKDWKYSESLIKSLDSVGLAKLALTEASEKKPSVLLSPRIYSKFTTVSENYWFFKALVSVLPSIDEETSTSYGHAWLYLTCSTLVPNEIHVEAVDIITTIYKSSPNLFARGVIQAIDDVLESDLKDDDPLKLNISKASALVNSIILPVDTLSHEDLHINCYNTLTLSYHERIKIKNGWVGLTQRASLDPGLIVDKHAEAIVGKLLNSLLFNINRGDNASARMMIVAISRSISTISFISPSKATPLLVQFIQETVNPILLENLDSQKLEIWKSPEGELVVDVLSQSKSKVEDRNTKDYETRKWEESVKAELAKKKTASKRLTKEEEAIVSQQLRVESQIRKEVQALYTKISSGLTVISNLSAIATTVDNGKDLWLPVAVQSILSILKTDGVYTLLGKQPVNTFLELSSVVSDRLGATKTAAALALLRSYKINLEDDYLKEDLAQLVSRVLFKIKFISIQSPLDISSLMFIIPLLAKVLENGSTVAIRNSQKVISQTNSEFVEEDTEEEQLLLAIELISIHSELFEDDLIPRSSILEVLLSLLSVPSKRKTARNCLLSLVQHIALNISDSDLRILLKGCLSPLSFVRGTILECFDSEFDLSSQKYLPEIWICTFDNDSNNVELASTIWEENGFELTEDSPLSLLPYLGNEDAGIRLSVAKSIAAATSNFCDSNPHVVNTVTEKLIELYQIKLQPPAPKLDEYGLPIRTSKIQKDTWEERSGVALSLTQLTPVITDCKLISHLFEFLTKGGALADKEPIVGEELLDAGVQIIQMHGFENIETLAPIFEEVLAEKVDKTSKAQGKTKESTTILYGALARHLTASDPRLDQIVQRLLDTLDTPVQQVQRAVSQCLAPLVPLFDKKLSGYIDALLAKLFDAPNLAERKGAAYGIAGLVKGKGVCALADYDILRTLIDAAEDKKDWKRRQGVSLAFECLSQALGKFFEPYVIEALPIILRNLGDSQAEVREATDAATKVIMKNTTSFGVKKLIPLAIENLDEIAWRSKKGSVELLGAMAYLDPAQLSASLSIIVPEIVGVLNDSHKEVRKAADQALRRFGEVIRNPEIQKLVPTLLKAIGDPTKYTEEALDSLIKTQFVHYIDGPSLALIIHIISRGMKGRSGATKRKACQIVGNMSILVDSSDLLPYLQTLISELESAMVDPVPTTRATAARALGSLVEKLGEECFPDLIPRLMNTLQDPTKAGDRLGSAQALAEVINGLGIGKLDEILPEILQKSMDSREHIRAGFIPLLLFLPVCFGNQFAPYLGSVIPAILNGLADDNEEIQETSLRAGRLIIKNYSNKAVDLLLPELERGMSDVSYRIRLSSVQLTGDLLFQVTGISGKTEINDDQVELTKQVNRNLVANLGQERRDRVLAALFVCRSDTSAAVRNASVDIWKSLVSHTPRTIKEILPVLTGIIVKHIASSEEVQRNIAAQTLGETVKRVGGNALAQLLPTLEDSLVSGDTGMKQGICIALYELIESSSRDTIEEFKDVFIRIIRSALMDANPLVRQAAAQAFDVLQESIGKRAVDEVVPHLLKMLESDDDSEDALVALKEIMSNKSEVIFPILLPTLLNEPMDTFKANALGSLAEVAGAALYHRLSVILNALMNGLMDDSIDPDTKKDIETAFDRVLASVNSESGLHPLMQHLLSLVKNEDKVKRVLVFGRLPAFFKSTTLDYSVYTEDIVVYGIHMLDNEDDELVKDTWTTLHEIVKHQSKESLQNLVKPAQRALSTTGVKGQLLKAFSLPKGPSCILPIFSQGLMYGSPEQRELSALAIGDISEKTPATELKSFVTVMVGPLIRVVGERFSSDVKAAILYALNVLLAKIPQFLKPFIPQLQRTFVKSLSDVSNETLRTRAALALGTLIEFQPRIDPLVSELVTNAKSAKDDGVVTAMLKALLEVVSKAGNKISTASKDLVMKLVEEELSAANNKLAVTYACLVGSLSKILSIEEASSIIQSKILNNVHAGNVEATHEEESLKFAVLTLNAFLKDSPWTIFETGYIQKVVPAAIFLSNHPSPYISDNGTMALGKLLLLLDETREGYSTFEIPPAELREIVSQLCILSTNPPSNSPDTRRLALVVIRTASRHKHEQVVTPNLDLLIPSIFKCVRDPIIPIKLAAEKAFLEVLCLVQDPEMTLIHSWAENAKENSDGSAVSPQQIRSITEYTRRVGARLASVERERLEAGGDAETMFSDRFEDESEIWAVGGLSLQNDSVL</sequence>
<dbReference type="FunFam" id="1.25.10.10:FF:000090">
    <property type="entry name" value="eIF-2-alpha kinase activator GCN1"/>
    <property type="match status" value="1"/>
</dbReference>
<feature type="domain" description="TOG" evidence="5">
    <location>
        <begin position="1383"/>
        <end position="1619"/>
    </location>
</feature>
<evidence type="ECO:0000256" key="3">
    <source>
        <dbReference type="ARBA" id="ARBA00072275"/>
    </source>
</evidence>
<dbReference type="SUPFAM" id="SSF48371">
    <property type="entry name" value="ARM repeat"/>
    <property type="match status" value="4"/>
</dbReference>
<dbReference type="PROSITE" id="PS50077">
    <property type="entry name" value="HEAT_REPEAT"/>
    <property type="match status" value="4"/>
</dbReference>
<dbReference type="InterPro" id="IPR034085">
    <property type="entry name" value="TOG"/>
</dbReference>
<evidence type="ECO:0000313" key="7">
    <source>
        <dbReference type="Proteomes" id="UP000094565"/>
    </source>
</evidence>
<feature type="repeat" description="HEAT" evidence="4">
    <location>
        <begin position="1679"/>
        <end position="1717"/>
    </location>
</feature>
<dbReference type="InterPro" id="IPR057546">
    <property type="entry name" value="HEAT_GCN1"/>
</dbReference>
<dbReference type="Pfam" id="PF25801">
    <property type="entry name" value="HEAT_GCN1_C_2"/>
    <property type="match status" value="1"/>
</dbReference>
<dbReference type="Pfam" id="PF12074">
    <property type="entry name" value="Gcn1_N"/>
    <property type="match status" value="1"/>
</dbReference>
<dbReference type="InterPro" id="IPR011989">
    <property type="entry name" value="ARM-like"/>
</dbReference>
<dbReference type="Pfam" id="PF24993">
    <property type="entry name" value="GNC1_N"/>
    <property type="match status" value="1"/>
</dbReference>
<dbReference type="InterPro" id="IPR022716">
    <property type="entry name" value="Gcn1_N"/>
</dbReference>
<dbReference type="GO" id="GO:0034198">
    <property type="term" value="P:cellular response to amino acid starvation"/>
    <property type="evidence" value="ECO:0007669"/>
    <property type="project" value="TreeGrafter"/>
</dbReference>
<dbReference type="EMBL" id="CP014585">
    <property type="protein sequence ID" value="ANZ75180.1"/>
    <property type="molecule type" value="Genomic_DNA"/>
</dbReference>
<feature type="repeat" description="HEAT" evidence="4">
    <location>
        <begin position="1560"/>
        <end position="1598"/>
    </location>
</feature>
<dbReference type="PANTHER" id="PTHR23346:SF7">
    <property type="entry name" value="STALLED RIBOSOME SENSOR GCN1"/>
    <property type="match status" value="1"/>
</dbReference>
<dbReference type="PANTHER" id="PTHR23346">
    <property type="entry name" value="TRANSLATIONAL ACTIVATOR GCN1-RELATED"/>
    <property type="match status" value="1"/>
</dbReference>
<dbReference type="Pfam" id="PF23271">
    <property type="entry name" value="HEAT_GCN1"/>
    <property type="match status" value="2"/>
</dbReference>
<dbReference type="InterPro" id="IPR021133">
    <property type="entry name" value="HEAT_type_2"/>
</dbReference>
<evidence type="ECO:0000256" key="2">
    <source>
        <dbReference type="ARBA" id="ARBA00022737"/>
    </source>
</evidence>
<keyword evidence="2" id="KW-0677">Repeat</keyword>
<accession>A0A1B2JAY4</accession>